<evidence type="ECO:0000256" key="1">
    <source>
        <dbReference type="ARBA" id="ARBA00010617"/>
    </source>
</evidence>
<sequence>MATVHDHKCPHHAAADGAPVRLDPRGGDVHGEAAHLRGQGLAARVELPGGVVAWSVGHHAVVRGLLGDKRVSKDPRQHWTAFRNGEIPADWSLMSWVGVQNMFTAYGSDHRRLRTLVSQAFTPRRTERLGPRIAELTAGLLDDLEAAHAARPGPVDLREGFAYPLPIAVICELYGVPEGDRDILRTSVDGLFSTSKSPEEAEAHMATLMRVMCDLVAGKREKPGEDLTTALIAARDADGSRLSEQELLDTLFLMIGAGHETTVNLLHHAIRNLVENPGQLARIRAGECSWDSAVEESLRHQPPIANLPLRYAVEDIELDDGTVIRAGEAILVNYAGAGRDPEHHGSDADVFDVERPTRTDHLSFGHGVHFCVGAPLARLEGRIALPALFERFPGLALAEDARNDTATESFIANGRQALMMRLRSR</sequence>
<dbReference type="EMBL" id="QOIM01000017">
    <property type="protein sequence ID" value="RCG25715.1"/>
    <property type="molecule type" value="Genomic_DNA"/>
</dbReference>
<dbReference type="Pfam" id="PF00067">
    <property type="entry name" value="p450"/>
    <property type="match status" value="2"/>
</dbReference>
<evidence type="ECO:0000256" key="8">
    <source>
        <dbReference type="SAM" id="MobiDB-lite"/>
    </source>
</evidence>
<reference evidence="9 10" key="1">
    <citation type="submission" date="2018-06" db="EMBL/GenBank/DDBJ databases">
        <title>Streptomyces reniochalinae sp. nov. and Streptomyces diacarnus sp. nov. from marine sponges.</title>
        <authorList>
            <person name="Li L."/>
        </authorList>
    </citation>
    <scope>NUCLEOTIDE SEQUENCE [LARGE SCALE GENOMIC DNA]</scope>
    <source>
        <strain evidence="9 10">LHW50302</strain>
    </source>
</reference>
<evidence type="ECO:0000313" key="10">
    <source>
        <dbReference type="Proteomes" id="UP000253507"/>
    </source>
</evidence>
<dbReference type="InterPro" id="IPR036396">
    <property type="entry name" value="Cyt_P450_sf"/>
</dbReference>
<dbReference type="PRINTS" id="PR00385">
    <property type="entry name" value="P450"/>
</dbReference>
<dbReference type="PRINTS" id="PR00359">
    <property type="entry name" value="BP450"/>
</dbReference>
<keyword evidence="5 7" id="KW-0408">Iron</keyword>
<evidence type="ECO:0000256" key="4">
    <source>
        <dbReference type="ARBA" id="ARBA00023002"/>
    </source>
</evidence>
<keyword evidence="2 7" id="KW-0349">Heme</keyword>
<dbReference type="GO" id="GO:0020037">
    <property type="term" value="F:heme binding"/>
    <property type="evidence" value="ECO:0007669"/>
    <property type="project" value="InterPro"/>
</dbReference>
<evidence type="ECO:0000256" key="6">
    <source>
        <dbReference type="ARBA" id="ARBA00023033"/>
    </source>
</evidence>
<keyword evidence="6 7" id="KW-0503">Monooxygenase</keyword>
<dbReference type="Proteomes" id="UP000253507">
    <property type="component" value="Unassembled WGS sequence"/>
</dbReference>
<proteinExistence type="inferred from homology"/>
<evidence type="ECO:0000256" key="7">
    <source>
        <dbReference type="RuleBase" id="RU000461"/>
    </source>
</evidence>
<protein>
    <submittedName>
        <fullName evidence="9">Cytochrome P450</fullName>
    </submittedName>
</protein>
<dbReference type="AlphaFoldDB" id="A0A367F7M0"/>
<evidence type="ECO:0000256" key="5">
    <source>
        <dbReference type="ARBA" id="ARBA00023004"/>
    </source>
</evidence>
<dbReference type="PANTHER" id="PTHR46696">
    <property type="entry name" value="P450, PUTATIVE (EUROFUNG)-RELATED"/>
    <property type="match status" value="1"/>
</dbReference>
<dbReference type="InterPro" id="IPR017972">
    <property type="entry name" value="Cyt_P450_CS"/>
</dbReference>
<dbReference type="GO" id="GO:0005506">
    <property type="term" value="F:iron ion binding"/>
    <property type="evidence" value="ECO:0007669"/>
    <property type="project" value="InterPro"/>
</dbReference>
<dbReference type="SUPFAM" id="SSF48264">
    <property type="entry name" value="Cytochrome P450"/>
    <property type="match status" value="1"/>
</dbReference>
<organism evidence="9 10">
    <name type="scientific">Streptomyces reniochalinae</name>
    <dbReference type="NCBI Taxonomy" id="2250578"/>
    <lineage>
        <taxon>Bacteria</taxon>
        <taxon>Bacillati</taxon>
        <taxon>Actinomycetota</taxon>
        <taxon>Actinomycetes</taxon>
        <taxon>Kitasatosporales</taxon>
        <taxon>Streptomycetaceae</taxon>
        <taxon>Streptomyces</taxon>
    </lineage>
</organism>
<comment type="caution">
    <text evidence="9">The sequence shown here is derived from an EMBL/GenBank/DDBJ whole genome shotgun (WGS) entry which is preliminary data.</text>
</comment>
<dbReference type="PANTHER" id="PTHR46696:SF1">
    <property type="entry name" value="CYTOCHROME P450 YJIB-RELATED"/>
    <property type="match status" value="1"/>
</dbReference>
<evidence type="ECO:0000313" key="9">
    <source>
        <dbReference type="EMBL" id="RCG25715.1"/>
    </source>
</evidence>
<dbReference type="CDD" id="cd11029">
    <property type="entry name" value="CYP107-like"/>
    <property type="match status" value="1"/>
</dbReference>
<name>A0A367F7M0_9ACTN</name>
<dbReference type="InterPro" id="IPR002397">
    <property type="entry name" value="Cyt_P450_B"/>
</dbReference>
<keyword evidence="10" id="KW-1185">Reference proteome</keyword>
<evidence type="ECO:0000256" key="2">
    <source>
        <dbReference type="ARBA" id="ARBA00022617"/>
    </source>
</evidence>
<dbReference type="GO" id="GO:0004497">
    <property type="term" value="F:monooxygenase activity"/>
    <property type="evidence" value="ECO:0007669"/>
    <property type="project" value="UniProtKB-KW"/>
</dbReference>
<accession>A0A367F7M0</accession>
<feature type="region of interest" description="Disordered" evidence="8">
    <location>
        <begin position="1"/>
        <end position="22"/>
    </location>
</feature>
<dbReference type="FunFam" id="1.10.630.10:FF:000018">
    <property type="entry name" value="Cytochrome P450 monooxygenase"/>
    <property type="match status" value="1"/>
</dbReference>
<dbReference type="OrthoDB" id="5500002at2"/>
<keyword evidence="4 7" id="KW-0560">Oxidoreductase</keyword>
<dbReference type="Gene3D" id="1.10.630.10">
    <property type="entry name" value="Cytochrome P450"/>
    <property type="match status" value="1"/>
</dbReference>
<dbReference type="InterPro" id="IPR001128">
    <property type="entry name" value="Cyt_P450"/>
</dbReference>
<gene>
    <name evidence="9" type="ORF">DQ392_00215</name>
</gene>
<comment type="similarity">
    <text evidence="1 7">Belongs to the cytochrome P450 family.</text>
</comment>
<dbReference type="GO" id="GO:0016705">
    <property type="term" value="F:oxidoreductase activity, acting on paired donors, with incorporation or reduction of molecular oxygen"/>
    <property type="evidence" value="ECO:0007669"/>
    <property type="project" value="InterPro"/>
</dbReference>
<keyword evidence="3 7" id="KW-0479">Metal-binding</keyword>
<evidence type="ECO:0000256" key="3">
    <source>
        <dbReference type="ARBA" id="ARBA00022723"/>
    </source>
</evidence>
<dbReference type="PROSITE" id="PS00086">
    <property type="entry name" value="CYTOCHROME_P450"/>
    <property type="match status" value="1"/>
</dbReference>